<keyword evidence="1" id="KW-1133">Transmembrane helix</keyword>
<dbReference type="GeneID" id="96007840"/>
<reference evidence="2 3" key="1">
    <citation type="journal article" date="2020" name="Microbiol. Resour. Announc.">
        <title>Draft Genome Sequence of a Cladosporium Species Isolated from the Mesophotic Ascidian Didemnum maculosum.</title>
        <authorList>
            <person name="Gioti A."/>
            <person name="Siaperas R."/>
            <person name="Nikolaivits E."/>
            <person name="Le Goff G."/>
            <person name="Ouazzani J."/>
            <person name="Kotoulas G."/>
            <person name="Topakas E."/>
        </authorList>
    </citation>
    <scope>NUCLEOTIDE SEQUENCE [LARGE SCALE GENOMIC DNA]</scope>
    <source>
        <strain evidence="2 3">TM138-S3</strain>
    </source>
</reference>
<dbReference type="EMBL" id="JAAQHG020000026">
    <property type="protein sequence ID" value="KAL1584370.1"/>
    <property type="molecule type" value="Genomic_DNA"/>
</dbReference>
<protein>
    <submittedName>
        <fullName evidence="2">Uncharacterized protein</fullName>
    </submittedName>
</protein>
<accession>A0AB34KHY5</accession>
<organism evidence="2 3">
    <name type="scientific">Cladosporium halotolerans</name>
    <dbReference type="NCBI Taxonomy" id="1052096"/>
    <lineage>
        <taxon>Eukaryota</taxon>
        <taxon>Fungi</taxon>
        <taxon>Dikarya</taxon>
        <taxon>Ascomycota</taxon>
        <taxon>Pezizomycotina</taxon>
        <taxon>Dothideomycetes</taxon>
        <taxon>Dothideomycetidae</taxon>
        <taxon>Cladosporiales</taxon>
        <taxon>Cladosporiaceae</taxon>
        <taxon>Cladosporium</taxon>
    </lineage>
</organism>
<feature type="transmembrane region" description="Helical" evidence="1">
    <location>
        <begin position="72"/>
        <end position="94"/>
    </location>
</feature>
<keyword evidence="1" id="KW-0472">Membrane</keyword>
<name>A0AB34KHY5_9PEZI</name>
<evidence type="ECO:0000256" key="1">
    <source>
        <dbReference type="SAM" id="Phobius"/>
    </source>
</evidence>
<keyword evidence="1" id="KW-0812">Transmembrane</keyword>
<feature type="transmembrane region" description="Helical" evidence="1">
    <location>
        <begin position="41"/>
        <end position="66"/>
    </location>
</feature>
<dbReference type="RefSeq" id="XP_069227476.1">
    <property type="nucleotide sequence ID" value="XM_069375002.1"/>
</dbReference>
<feature type="transmembrane region" description="Helical" evidence="1">
    <location>
        <begin position="12"/>
        <end position="34"/>
    </location>
</feature>
<evidence type="ECO:0000313" key="2">
    <source>
        <dbReference type="EMBL" id="KAL1584370.1"/>
    </source>
</evidence>
<sequence>MHVALSWLLTILWWICYPIGILIYYIFTFVLNVLHLLYRPIAFILQPVVYLGQFIFAVLALPFRLLARLEPLYNYVGVAALLGVCGGLCLFYIYNVLHRLLRLDSAPNPEPIKARTAKEYRQDKARSKRKTEPFVLPPAFFNAGADGLSQSPPGVRNRNLLDQTIMEEMDSDY</sequence>
<dbReference type="AlphaFoldDB" id="A0AB34KHY5"/>
<comment type="caution">
    <text evidence="2">The sequence shown here is derived from an EMBL/GenBank/DDBJ whole genome shotgun (WGS) entry which is preliminary data.</text>
</comment>
<gene>
    <name evidence="2" type="ORF">WHR41_06397</name>
</gene>
<keyword evidence="3" id="KW-1185">Reference proteome</keyword>
<proteinExistence type="predicted"/>
<dbReference type="Proteomes" id="UP000803884">
    <property type="component" value="Unassembled WGS sequence"/>
</dbReference>
<evidence type="ECO:0000313" key="3">
    <source>
        <dbReference type="Proteomes" id="UP000803884"/>
    </source>
</evidence>